<dbReference type="Pfam" id="PF06912">
    <property type="entry name" value="DUF1275"/>
    <property type="match status" value="1"/>
</dbReference>
<dbReference type="RefSeq" id="WP_206714560.1">
    <property type="nucleotide sequence ID" value="NZ_CP071091.1"/>
</dbReference>
<keyword evidence="1" id="KW-0812">Transmembrane</keyword>
<dbReference type="EMBL" id="CP071091">
    <property type="protein sequence ID" value="QSQ12848.1"/>
    <property type="molecule type" value="Genomic_DNA"/>
</dbReference>
<accession>A0ABX7N911</accession>
<evidence type="ECO:0000256" key="1">
    <source>
        <dbReference type="SAM" id="Phobius"/>
    </source>
</evidence>
<evidence type="ECO:0000313" key="2">
    <source>
        <dbReference type="EMBL" id="QSQ12848.1"/>
    </source>
</evidence>
<dbReference type="Proteomes" id="UP000663090">
    <property type="component" value="Chromosome"/>
</dbReference>
<feature type="transmembrane region" description="Helical" evidence="1">
    <location>
        <begin position="200"/>
        <end position="219"/>
    </location>
</feature>
<feature type="transmembrane region" description="Helical" evidence="1">
    <location>
        <begin position="121"/>
        <end position="139"/>
    </location>
</feature>
<feature type="transmembrane region" description="Helical" evidence="1">
    <location>
        <begin position="96"/>
        <end position="115"/>
    </location>
</feature>
<keyword evidence="1" id="KW-1133">Transmembrane helix</keyword>
<feature type="transmembrane region" description="Helical" evidence="1">
    <location>
        <begin position="62"/>
        <end position="84"/>
    </location>
</feature>
<name>A0ABX7N911_9BACT</name>
<protein>
    <submittedName>
        <fullName evidence="2">DUF1275 domain-containing protein</fullName>
    </submittedName>
</protein>
<keyword evidence="3" id="KW-1185">Reference proteome</keyword>
<dbReference type="PANTHER" id="PTHR37314">
    <property type="entry name" value="SLR0142 PROTEIN"/>
    <property type="match status" value="1"/>
</dbReference>
<feature type="transmembrane region" description="Helical" evidence="1">
    <location>
        <begin position="225"/>
        <end position="246"/>
    </location>
</feature>
<reference evidence="2 3" key="1">
    <citation type="submission" date="2021-02" db="EMBL/GenBank/DDBJ databases">
        <title>De Novo genome assembly of isolated myxobacteria.</title>
        <authorList>
            <person name="Stevens D.C."/>
        </authorList>
    </citation>
    <scope>NUCLEOTIDE SEQUENCE [LARGE SCALE GENOMIC DNA]</scope>
    <source>
        <strain evidence="2 3">SCHIC003</strain>
    </source>
</reference>
<keyword evidence="1" id="KW-0472">Membrane</keyword>
<sequence length="256" mass="26597">MPFSTESSPSNRRAYTVLSLLLAAVAGEVNATGFVALGMHTSHMSGNMAALGESLAQGERHLAVLAAQLLVSFVLGAVCAAALLDASRHRSRGRHVAALLVEVLLLAGIGMALGASPGTRAPVLLWGLSFVMGLQNALVTRVSGAVVRTTHVTGVLTDIGIQVVRMFAWVRDGARGQGLPGVVRQLRALPSAIEFERTRLHLGLALSFLVGCTSGPFLYMRHGPAALGLPCAVLLLLIGLDLSPAAHRHPGSASRA</sequence>
<proteinExistence type="predicted"/>
<dbReference type="InterPro" id="IPR010699">
    <property type="entry name" value="DUF1275"/>
</dbReference>
<gene>
    <name evidence="2" type="ORF">JY572_31540</name>
</gene>
<evidence type="ECO:0000313" key="3">
    <source>
        <dbReference type="Proteomes" id="UP000663090"/>
    </source>
</evidence>
<dbReference type="PANTHER" id="PTHR37314:SF4">
    <property type="entry name" value="UPF0700 TRANSMEMBRANE PROTEIN YOAK"/>
    <property type="match status" value="1"/>
</dbReference>
<organism evidence="2 3">
    <name type="scientific">Myxococcus landrumensis</name>
    <dbReference type="NCBI Taxonomy" id="2813577"/>
    <lineage>
        <taxon>Bacteria</taxon>
        <taxon>Pseudomonadati</taxon>
        <taxon>Myxococcota</taxon>
        <taxon>Myxococcia</taxon>
        <taxon>Myxococcales</taxon>
        <taxon>Cystobacterineae</taxon>
        <taxon>Myxococcaceae</taxon>
        <taxon>Myxococcus</taxon>
    </lineage>
</organism>